<dbReference type="SUPFAM" id="SSF81383">
    <property type="entry name" value="F-box domain"/>
    <property type="match status" value="1"/>
</dbReference>
<dbReference type="EMBL" id="JADCTT010000007">
    <property type="protein sequence ID" value="KAF9749814.1"/>
    <property type="molecule type" value="Genomic_DNA"/>
</dbReference>
<name>A0A8H7N694_BIOOC</name>
<accession>A0A8H7N694</accession>
<comment type="caution">
    <text evidence="2">The sequence shown here is derived from an EMBL/GenBank/DDBJ whole genome shotgun (WGS) entry which is preliminary data.</text>
</comment>
<feature type="compositionally biased region" description="Acidic residues" evidence="1">
    <location>
        <begin position="53"/>
        <end position="73"/>
    </location>
</feature>
<gene>
    <name evidence="2" type="ORF">IM811_015841</name>
</gene>
<dbReference type="InterPro" id="IPR036047">
    <property type="entry name" value="F-box-like_dom_sf"/>
</dbReference>
<evidence type="ECO:0008006" key="4">
    <source>
        <dbReference type="Google" id="ProtNLM"/>
    </source>
</evidence>
<sequence length="444" mass="50832">MGDFDCYCFLCSGPLFEPQLGSASPRALRKRRQRVEEKRLALKAGLRYVSDSSESEDGGEEENEDDEEIDEYEERTSYDPELATEERTDWIQYLRVLGFNPNAIGGSKAWISGRARYDDGGVIEVFDGSDPNQPSLDENRCYDCYVPTNGNEVVFPFHSSCMAVLKKVYEWSLNSSSYKKMKGLDSTEIDMDSLYDAATDLCDPYAVYLKLKYGDISGAEQCWECHPGEEYSVTDPFNSAVETIELPPVSTAFQSLYSRLRSSIDPFGAVPNEIIHFICTYLPGEDLSNFLMASFVAHCATLEPTFWKSLGRSRMPWAWELWERTSRHDSQLGFPIDYKKLYFLVDAHTSLPFGITRRLSGWLGLANRRRIWTTCLLLLPHYFRSLQGGYLTINLPLILQTRPSKESFSRYHTHQHPARPPKPSFFTHGRSCMRLLLFLRRIGT</sequence>
<dbReference type="AlphaFoldDB" id="A0A8H7N694"/>
<feature type="region of interest" description="Disordered" evidence="1">
    <location>
        <begin position="46"/>
        <end position="81"/>
    </location>
</feature>
<evidence type="ECO:0000313" key="2">
    <source>
        <dbReference type="EMBL" id="KAF9749814.1"/>
    </source>
</evidence>
<proteinExistence type="predicted"/>
<reference evidence="2" key="1">
    <citation type="submission" date="2020-10" db="EMBL/GenBank/DDBJ databases">
        <title>High-Quality Genome Resource of Clonostachys rosea strain S41 by Oxford Nanopore Long-Read Sequencing.</title>
        <authorList>
            <person name="Wang H."/>
        </authorList>
    </citation>
    <scope>NUCLEOTIDE SEQUENCE</scope>
    <source>
        <strain evidence="2">S41</strain>
    </source>
</reference>
<organism evidence="2 3">
    <name type="scientific">Bionectria ochroleuca</name>
    <name type="common">Gliocladium roseum</name>
    <dbReference type="NCBI Taxonomy" id="29856"/>
    <lineage>
        <taxon>Eukaryota</taxon>
        <taxon>Fungi</taxon>
        <taxon>Dikarya</taxon>
        <taxon>Ascomycota</taxon>
        <taxon>Pezizomycotina</taxon>
        <taxon>Sordariomycetes</taxon>
        <taxon>Hypocreomycetidae</taxon>
        <taxon>Hypocreales</taxon>
        <taxon>Bionectriaceae</taxon>
        <taxon>Clonostachys</taxon>
    </lineage>
</organism>
<evidence type="ECO:0000313" key="3">
    <source>
        <dbReference type="Proteomes" id="UP000616885"/>
    </source>
</evidence>
<protein>
    <recommendedName>
        <fullName evidence="4">F-box domain-containing protein</fullName>
    </recommendedName>
</protein>
<dbReference type="Proteomes" id="UP000616885">
    <property type="component" value="Unassembled WGS sequence"/>
</dbReference>
<evidence type="ECO:0000256" key="1">
    <source>
        <dbReference type="SAM" id="MobiDB-lite"/>
    </source>
</evidence>